<evidence type="ECO:0000256" key="13">
    <source>
        <dbReference type="SAM" id="Phobius"/>
    </source>
</evidence>
<dbReference type="InterPro" id="IPR011577">
    <property type="entry name" value="Cyt_b561_bac/Ni-Hgenase"/>
</dbReference>
<dbReference type="Proteomes" id="UP000627464">
    <property type="component" value="Unassembled WGS sequence"/>
</dbReference>
<keyword evidence="10" id="KW-0408">Iron</keyword>
<keyword evidence="3" id="KW-0813">Transport</keyword>
<proteinExistence type="inferred from homology"/>
<evidence type="ECO:0000256" key="10">
    <source>
        <dbReference type="ARBA" id="ARBA00023004"/>
    </source>
</evidence>
<dbReference type="PANTHER" id="PTHR30529">
    <property type="entry name" value="CYTOCHROME B561"/>
    <property type="match status" value="1"/>
</dbReference>
<dbReference type="EMBL" id="BMFZ01000010">
    <property type="protein sequence ID" value="GGA55452.1"/>
    <property type="molecule type" value="Genomic_DNA"/>
</dbReference>
<name>A0ABQ1H2B3_9GAMM</name>
<keyword evidence="5" id="KW-0349">Heme</keyword>
<dbReference type="SUPFAM" id="SSF81342">
    <property type="entry name" value="Transmembrane di-heme cytochromes"/>
    <property type="match status" value="1"/>
</dbReference>
<gene>
    <name evidence="15" type="ORF">GCM10011328_33660</name>
</gene>
<keyword evidence="9 13" id="KW-1133">Transmembrane helix</keyword>
<dbReference type="Pfam" id="PF01292">
    <property type="entry name" value="Ni_hydr_CYTB"/>
    <property type="match status" value="1"/>
</dbReference>
<evidence type="ECO:0000256" key="4">
    <source>
        <dbReference type="ARBA" id="ARBA00022475"/>
    </source>
</evidence>
<feature type="transmembrane region" description="Helical" evidence="13">
    <location>
        <begin position="145"/>
        <end position="164"/>
    </location>
</feature>
<keyword evidence="8" id="KW-0249">Electron transport</keyword>
<comment type="subcellular location">
    <subcellularLocation>
        <location evidence="2">Cell membrane</location>
        <topology evidence="2">Multi-pass membrane protein</topology>
    </subcellularLocation>
</comment>
<evidence type="ECO:0000256" key="12">
    <source>
        <dbReference type="ARBA" id="ARBA00037975"/>
    </source>
</evidence>
<protein>
    <submittedName>
        <fullName evidence="15">Cytochrome b561</fullName>
    </submittedName>
</protein>
<feature type="transmembrane region" description="Helical" evidence="13">
    <location>
        <begin position="45"/>
        <end position="64"/>
    </location>
</feature>
<evidence type="ECO:0000256" key="1">
    <source>
        <dbReference type="ARBA" id="ARBA00001970"/>
    </source>
</evidence>
<dbReference type="RefSeq" id="WP_188474703.1">
    <property type="nucleotide sequence ID" value="NZ_BMFZ01000010.1"/>
</dbReference>
<keyword evidence="6 13" id="KW-0812">Transmembrane</keyword>
<dbReference type="InterPro" id="IPR016174">
    <property type="entry name" value="Di-haem_cyt_TM"/>
</dbReference>
<evidence type="ECO:0000256" key="7">
    <source>
        <dbReference type="ARBA" id="ARBA00022723"/>
    </source>
</evidence>
<accession>A0ABQ1H2B3</accession>
<feature type="transmembrane region" description="Helical" evidence="13">
    <location>
        <begin position="12"/>
        <end position="33"/>
    </location>
</feature>
<dbReference type="PANTHER" id="PTHR30529:SF3">
    <property type="entry name" value="CYTOCHROME B561 HOMOLOG 1"/>
    <property type="match status" value="1"/>
</dbReference>
<evidence type="ECO:0000256" key="5">
    <source>
        <dbReference type="ARBA" id="ARBA00022617"/>
    </source>
</evidence>
<comment type="caution">
    <text evidence="15">The sequence shown here is derived from an EMBL/GenBank/DDBJ whole genome shotgun (WGS) entry which is preliminary data.</text>
</comment>
<evidence type="ECO:0000313" key="16">
    <source>
        <dbReference type="Proteomes" id="UP000627464"/>
    </source>
</evidence>
<comment type="similarity">
    <text evidence="12">Belongs to the cytochrome b561 family.</text>
</comment>
<dbReference type="NCBIfam" id="NF008566">
    <property type="entry name" value="PRK11513.1"/>
    <property type="match status" value="1"/>
</dbReference>
<evidence type="ECO:0000256" key="2">
    <source>
        <dbReference type="ARBA" id="ARBA00004651"/>
    </source>
</evidence>
<organism evidence="15 16">
    <name type="scientific">Hafnia psychrotolerans</name>
    <dbReference type="NCBI Taxonomy" id="1477018"/>
    <lineage>
        <taxon>Bacteria</taxon>
        <taxon>Pseudomonadati</taxon>
        <taxon>Pseudomonadota</taxon>
        <taxon>Gammaproteobacteria</taxon>
        <taxon>Enterobacterales</taxon>
        <taxon>Hafniaceae</taxon>
        <taxon>Hafnia</taxon>
    </lineage>
</organism>
<keyword evidence="16" id="KW-1185">Reference proteome</keyword>
<evidence type="ECO:0000256" key="8">
    <source>
        <dbReference type="ARBA" id="ARBA00022982"/>
    </source>
</evidence>
<comment type="cofactor">
    <cofactor evidence="1">
        <name>heme b</name>
        <dbReference type="ChEBI" id="CHEBI:60344"/>
    </cofactor>
</comment>
<evidence type="ECO:0000256" key="9">
    <source>
        <dbReference type="ARBA" id="ARBA00022989"/>
    </source>
</evidence>
<feature type="transmembrane region" description="Helical" evidence="13">
    <location>
        <begin position="85"/>
        <end position="109"/>
    </location>
</feature>
<keyword evidence="4" id="KW-1003">Cell membrane</keyword>
<evidence type="ECO:0000256" key="11">
    <source>
        <dbReference type="ARBA" id="ARBA00023136"/>
    </source>
</evidence>
<evidence type="ECO:0000259" key="14">
    <source>
        <dbReference type="Pfam" id="PF01292"/>
    </source>
</evidence>
<keyword evidence="11 13" id="KW-0472">Membrane</keyword>
<evidence type="ECO:0000256" key="6">
    <source>
        <dbReference type="ARBA" id="ARBA00022692"/>
    </source>
</evidence>
<dbReference type="InterPro" id="IPR052168">
    <property type="entry name" value="Cytochrome_b561_oxidase"/>
</dbReference>
<evidence type="ECO:0000313" key="15">
    <source>
        <dbReference type="EMBL" id="GGA55452.1"/>
    </source>
</evidence>
<sequence>MRTKYASPQIFLHWLIFILVVCTYASMELKGFVPKGTPGREYFNLSHYSLGFSILVLMVVRLLVKTMYVTPAIMPPEPNWQRLAAIGAHALIYLMFISLPVLGILSMYYSGKEWLLFGVKMPQSVVPDVILQKQLKGLHELIANTGYYLIGLHAAAALFHHYVLRDNALLRMMPGKTKQNFDRPPSGQ</sequence>
<feature type="domain" description="Cytochrome b561 bacterial/Ni-hydrogenase" evidence="14">
    <location>
        <begin position="5"/>
        <end position="175"/>
    </location>
</feature>
<evidence type="ECO:0000256" key="3">
    <source>
        <dbReference type="ARBA" id="ARBA00022448"/>
    </source>
</evidence>
<keyword evidence="7" id="KW-0479">Metal-binding</keyword>
<reference evidence="16" key="1">
    <citation type="journal article" date="2019" name="Int. J. Syst. Evol. Microbiol.">
        <title>The Global Catalogue of Microorganisms (GCM) 10K type strain sequencing project: providing services to taxonomists for standard genome sequencing and annotation.</title>
        <authorList>
            <consortium name="The Broad Institute Genomics Platform"/>
            <consortium name="The Broad Institute Genome Sequencing Center for Infectious Disease"/>
            <person name="Wu L."/>
            <person name="Ma J."/>
        </authorList>
    </citation>
    <scope>NUCLEOTIDE SEQUENCE [LARGE SCALE GENOMIC DNA]</scope>
    <source>
        <strain evidence="16">CGMCC 1.12806</strain>
    </source>
</reference>